<proteinExistence type="predicted"/>
<organism evidence="2 3">
    <name type="scientific">Cryptococcus neoformans Tu259-1</name>
    <dbReference type="NCBI Taxonomy" id="1230072"/>
    <lineage>
        <taxon>Eukaryota</taxon>
        <taxon>Fungi</taxon>
        <taxon>Dikarya</taxon>
        <taxon>Basidiomycota</taxon>
        <taxon>Agaricomycotina</taxon>
        <taxon>Tremellomycetes</taxon>
        <taxon>Tremellales</taxon>
        <taxon>Cryptococcaceae</taxon>
        <taxon>Cryptococcus</taxon>
        <taxon>Cryptococcus neoformans species complex</taxon>
    </lineage>
</organism>
<evidence type="ECO:0000313" key="2">
    <source>
        <dbReference type="EMBL" id="OXG24019.1"/>
    </source>
</evidence>
<dbReference type="SMART" id="SM00955">
    <property type="entry name" value="RNB"/>
    <property type="match status" value="1"/>
</dbReference>
<protein>
    <submittedName>
        <fullName evidence="2">Exoribonuclease II</fullName>
    </submittedName>
</protein>
<dbReference type="InterPro" id="IPR050180">
    <property type="entry name" value="RNR_Ribonuclease"/>
</dbReference>
<dbReference type="GO" id="GO:0000175">
    <property type="term" value="F:3'-5'-RNA exonuclease activity"/>
    <property type="evidence" value="ECO:0007669"/>
    <property type="project" value="TreeGrafter"/>
</dbReference>
<dbReference type="GO" id="GO:0003723">
    <property type="term" value="F:RNA binding"/>
    <property type="evidence" value="ECO:0007669"/>
    <property type="project" value="InterPro"/>
</dbReference>
<dbReference type="Proteomes" id="UP000199727">
    <property type="component" value="Unassembled WGS sequence"/>
</dbReference>
<reference evidence="2 3" key="1">
    <citation type="submission" date="2017-06" db="EMBL/GenBank/DDBJ databases">
        <title>Global population genomics of the pathogenic fungus Cryptococcus neoformans var. grubii.</title>
        <authorList>
            <person name="Cuomo C."/>
            <person name="Litvintseva A."/>
            <person name="Chen Y."/>
            <person name="Young S."/>
            <person name="Zeng Q."/>
            <person name="Chapman S."/>
            <person name="Gujja S."/>
            <person name="Saif S."/>
            <person name="Birren B."/>
        </authorList>
    </citation>
    <scope>NUCLEOTIDE SEQUENCE [LARGE SCALE GENOMIC DNA]</scope>
    <source>
        <strain evidence="2 3">Tu259-1</strain>
    </source>
</reference>
<dbReference type="SUPFAM" id="SSF50249">
    <property type="entry name" value="Nucleic acid-binding proteins"/>
    <property type="match status" value="1"/>
</dbReference>
<gene>
    <name evidence="2" type="ORF">C361_02568</name>
</gene>
<dbReference type="OrthoDB" id="2285229at2759"/>
<dbReference type="AlphaFoldDB" id="A0A854QM02"/>
<name>A0A854QM02_CRYNE</name>
<evidence type="ECO:0000313" key="3">
    <source>
        <dbReference type="Proteomes" id="UP000199727"/>
    </source>
</evidence>
<comment type="caution">
    <text evidence="2">The sequence shown here is derived from an EMBL/GenBank/DDBJ whole genome shotgun (WGS) entry which is preliminary data.</text>
</comment>
<dbReference type="EMBL" id="AMKT01000034">
    <property type="protein sequence ID" value="OXG24019.1"/>
    <property type="molecule type" value="Genomic_DNA"/>
</dbReference>
<feature type="domain" description="RNB" evidence="1">
    <location>
        <begin position="495"/>
        <end position="856"/>
    </location>
</feature>
<dbReference type="Pfam" id="PF00773">
    <property type="entry name" value="RNB"/>
    <property type="match status" value="1"/>
</dbReference>
<dbReference type="PANTHER" id="PTHR23355">
    <property type="entry name" value="RIBONUCLEASE"/>
    <property type="match status" value="1"/>
</dbReference>
<accession>A0A854QM02</accession>
<dbReference type="GO" id="GO:0000932">
    <property type="term" value="C:P-body"/>
    <property type="evidence" value="ECO:0007669"/>
    <property type="project" value="TreeGrafter"/>
</dbReference>
<evidence type="ECO:0000259" key="1">
    <source>
        <dbReference type="SMART" id="SM00955"/>
    </source>
</evidence>
<dbReference type="PANTHER" id="PTHR23355:SF65">
    <property type="entry name" value="EXORIBONUCLEASE CYT-4, PUTATIVE (AFU_ORTHOLOGUE AFUA_7G01550)-RELATED"/>
    <property type="match status" value="1"/>
</dbReference>
<sequence length="999" mass="109703">MALLPARSVIPSGLARRAFASTSRSCNAHHTRVDSSTKQPQLKARELLETLAADATLLSTSGTSGSLKTEKPARVKFEVAEGQSNDRRAYFVNDVDAEVGLDWESIDGDGSTAGLEIGRVVECRRSGQVSLGLILASILIGDRPRFLLLRSSGEIWPVSAHDVQFVMPVSLMPSSLTEACWSPELLRAWAQSESSSGLASETTSTTPEMMEARRKVALMLRRVQRETERMCGKFRGGTFGRGLIGGAEGVWEEWASENESERTTITAVEAAEYILNPSSGTASQSSPIQIKPNTLPAYAAHVLLMGRPDMFISDEGDMWATGTFIVRSKAERQRIERVQRWIEAHRSNGDDGEPLRSFVDRAKAVIALSEKIHTEAEGDPLKPYTNDLPSWSSTDLDMIYTLFGAVAETRSTQTSPFLSLAIAIVRLITPDPEEVIDRGTITILLQKMGMILPWDSLETSKMAESNMKALAKASISGDTKDEGEFLQGNELDHLRIDYSDQKVYVIDDATASELDDGIALERILNSEDVWVHVHVADPTRYISPAHSLAKRASVMGSSLYLPEGNCPLFSSDVIMRELSLGANVQRDEGRQGVVTFSARVGKNGEVHDTKVNLGWIKKPRVVTYSSVDRALGLTPVRSYRPFGGPQTFDEPVKSEVISSDMEDLGKLYELAKNIRAKRYATAGFDWTWPSSSVRILNQQAPPNPDVFALPNIPSSPQLFSGSLSVDYCVSSSPATLTSATMVAEFMILAGRLAASFCSEREIPMIYRGSTAPKPVATKSTLDQWLSLRIPGMGIIDPYVMAEPGWYRSSAFVSLRPSTHWIMGFDVPGGGYVRATSPLRRFDDMLVHWQIKAALAKNHGETGKLAKGLEKEEIVTLAQRSDEGAKRAKRAGINAEMFWKTQVINQHFQSPNGCPVPGRSVKEGEELVNVRGEMIARIAGVSESSVFGEWTTVVVESLGIHVAKMEHPAGKIWKMGEEVRVRLKRSEGWPNPRITLTLAE</sequence>
<dbReference type="GO" id="GO:0006402">
    <property type="term" value="P:mRNA catabolic process"/>
    <property type="evidence" value="ECO:0007669"/>
    <property type="project" value="TreeGrafter"/>
</dbReference>
<dbReference type="InterPro" id="IPR001900">
    <property type="entry name" value="RNase_II/R"/>
</dbReference>
<dbReference type="InterPro" id="IPR012340">
    <property type="entry name" value="NA-bd_OB-fold"/>
</dbReference>